<reference evidence="2" key="1">
    <citation type="journal article" date="2019" name="Int. J. Syst. Evol. Microbiol.">
        <title>The Global Catalogue of Microorganisms (GCM) 10K type strain sequencing project: providing services to taxonomists for standard genome sequencing and annotation.</title>
        <authorList>
            <consortium name="The Broad Institute Genomics Platform"/>
            <consortium name="The Broad Institute Genome Sequencing Center for Infectious Disease"/>
            <person name="Wu L."/>
            <person name="Ma J."/>
        </authorList>
    </citation>
    <scope>NUCLEOTIDE SEQUENCE [LARGE SCALE GENOMIC DNA]</scope>
    <source>
        <strain evidence="2">NBRC 108725</strain>
    </source>
</reference>
<organism evidence="1 2">
    <name type="scientific">Naasia aerilata</name>
    <dbReference type="NCBI Taxonomy" id="1162966"/>
    <lineage>
        <taxon>Bacteria</taxon>
        <taxon>Bacillati</taxon>
        <taxon>Actinomycetota</taxon>
        <taxon>Actinomycetes</taxon>
        <taxon>Micrococcales</taxon>
        <taxon>Microbacteriaceae</taxon>
        <taxon>Naasia</taxon>
    </lineage>
</organism>
<name>A0ABM8GGY1_9MICO</name>
<keyword evidence="2" id="KW-1185">Reference proteome</keyword>
<accession>A0ABM8GGY1</accession>
<evidence type="ECO:0000313" key="1">
    <source>
        <dbReference type="EMBL" id="BDZ47629.1"/>
    </source>
</evidence>
<proteinExistence type="predicted"/>
<gene>
    <name evidence="1" type="ORF">GCM10025866_35380</name>
</gene>
<protein>
    <submittedName>
        <fullName evidence="1">Uncharacterized protein</fullName>
    </submittedName>
</protein>
<evidence type="ECO:0000313" key="2">
    <source>
        <dbReference type="Proteomes" id="UP001321498"/>
    </source>
</evidence>
<dbReference type="EMBL" id="AP027731">
    <property type="protein sequence ID" value="BDZ47629.1"/>
    <property type="molecule type" value="Genomic_DNA"/>
</dbReference>
<sequence length="48" mass="4980">MGDAPADGTPFADDVLDWGDDRRFAAYVVSAGDTYRGISASADVAASR</sequence>
<dbReference type="Proteomes" id="UP001321498">
    <property type="component" value="Chromosome"/>
</dbReference>